<reference evidence="5 6" key="1">
    <citation type="submission" date="2017-04" db="EMBL/GenBank/DDBJ databases">
        <title>Comparative genome analysis of Subtercola boreus.</title>
        <authorList>
            <person name="Cho Y.-J."/>
            <person name="Cho A."/>
            <person name="Kim O.-S."/>
            <person name="Lee J.-I."/>
        </authorList>
    </citation>
    <scope>NUCLEOTIDE SEQUENCE [LARGE SCALE GENOMIC DNA]</scope>
    <source>
        <strain evidence="5 6">K300</strain>
    </source>
</reference>
<dbReference type="GO" id="GO:0000166">
    <property type="term" value="F:nucleotide binding"/>
    <property type="evidence" value="ECO:0007669"/>
    <property type="project" value="InterPro"/>
</dbReference>
<feature type="domain" description="GFO/IDH/MocA-like oxidoreductase" evidence="4">
    <location>
        <begin position="134"/>
        <end position="258"/>
    </location>
</feature>
<feature type="region of interest" description="Disordered" evidence="2">
    <location>
        <begin position="331"/>
        <end position="362"/>
    </location>
</feature>
<dbReference type="Pfam" id="PF01408">
    <property type="entry name" value="GFO_IDH_MocA"/>
    <property type="match status" value="1"/>
</dbReference>
<protein>
    <submittedName>
        <fullName evidence="5">Dehydrogenase</fullName>
    </submittedName>
</protein>
<dbReference type="InterPro" id="IPR055170">
    <property type="entry name" value="GFO_IDH_MocA-like_dom"/>
</dbReference>
<dbReference type="OrthoDB" id="256869at2"/>
<dbReference type="AlphaFoldDB" id="A0A3E0VDY8"/>
<dbReference type="Gene3D" id="3.30.360.10">
    <property type="entry name" value="Dihydrodipicolinate Reductase, domain 2"/>
    <property type="match status" value="1"/>
</dbReference>
<evidence type="ECO:0000259" key="4">
    <source>
        <dbReference type="Pfam" id="PF22725"/>
    </source>
</evidence>
<feature type="domain" description="Gfo/Idh/MocA-like oxidoreductase N-terminal" evidence="3">
    <location>
        <begin position="6"/>
        <end position="120"/>
    </location>
</feature>
<evidence type="ECO:0000313" key="6">
    <source>
        <dbReference type="Proteomes" id="UP000256486"/>
    </source>
</evidence>
<name>A0A3E0VDY8_9MICO</name>
<dbReference type="InterPro" id="IPR000683">
    <property type="entry name" value="Gfo/Idh/MocA-like_OxRdtase_N"/>
</dbReference>
<dbReference type="SUPFAM" id="SSF51735">
    <property type="entry name" value="NAD(P)-binding Rossmann-fold domains"/>
    <property type="match status" value="1"/>
</dbReference>
<evidence type="ECO:0000259" key="3">
    <source>
        <dbReference type="Pfam" id="PF01408"/>
    </source>
</evidence>
<proteinExistence type="predicted"/>
<evidence type="ECO:0000313" key="5">
    <source>
        <dbReference type="EMBL" id="RFA08134.1"/>
    </source>
</evidence>
<keyword evidence="1" id="KW-0520">NAD</keyword>
<gene>
    <name evidence="5" type="ORF">B7R54_02060</name>
</gene>
<organism evidence="5 6">
    <name type="scientific">Subtercola boreus</name>
    <dbReference type="NCBI Taxonomy" id="120213"/>
    <lineage>
        <taxon>Bacteria</taxon>
        <taxon>Bacillati</taxon>
        <taxon>Actinomycetota</taxon>
        <taxon>Actinomycetes</taxon>
        <taxon>Micrococcales</taxon>
        <taxon>Microbacteriaceae</taxon>
        <taxon>Subtercola</taxon>
    </lineage>
</organism>
<feature type="compositionally biased region" description="Basic and acidic residues" evidence="2">
    <location>
        <begin position="336"/>
        <end position="362"/>
    </location>
</feature>
<dbReference type="RefSeq" id="WP_116413550.1">
    <property type="nucleotide sequence ID" value="NZ_NBWZ01000001.1"/>
</dbReference>
<dbReference type="Pfam" id="PF22725">
    <property type="entry name" value="GFO_IDH_MocA_C3"/>
    <property type="match status" value="1"/>
</dbReference>
<sequence>MTAPSVRVAVVGCGDISSLHLAAIAARPTATLVAVCDVHQGRLTESSRIHAVPGFSDFDDMLATAAPDVVHICTPHHLHAPMAVAALQRGIHVVLEKPLAHSREEGRRIIAAAEASGARIGICLQNRYNASTSAAAAVLASGELGQVLGASATVIWSRTADYYLDRPWRGRWASAGGGLLMNQAIHTLDLLQWLVGPVAGVSGHAATRALADVIEVEDTAELVLEHVRGMRSVFFATNAHAVNAPVVIDIVLERGSLRIAGDLIVTRADGSTETVAEQNAPTGARSYWGVSHERLINDFYDTLDSPEPFWISPEEAYISLDIIQQVYDQSYPERALPAEENHPAAGRDARPAGPNEQRKTYA</sequence>
<dbReference type="InterPro" id="IPR052515">
    <property type="entry name" value="Gfo/Idh/MocA_Oxidoreductase"/>
</dbReference>
<comment type="caution">
    <text evidence="5">The sequence shown here is derived from an EMBL/GenBank/DDBJ whole genome shotgun (WGS) entry which is preliminary data.</text>
</comment>
<dbReference type="InterPro" id="IPR036291">
    <property type="entry name" value="NAD(P)-bd_dom_sf"/>
</dbReference>
<accession>A0A3E0VDY8</accession>
<dbReference type="PANTHER" id="PTHR43249:SF1">
    <property type="entry name" value="D-GLUCOSIDE 3-DEHYDROGENASE"/>
    <property type="match status" value="1"/>
</dbReference>
<evidence type="ECO:0000256" key="2">
    <source>
        <dbReference type="SAM" id="MobiDB-lite"/>
    </source>
</evidence>
<dbReference type="Gene3D" id="3.40.50.720">
    <property type="entry name" value="NAD(P)-binding Rossmann-like Domain"/>
    <property type="match status" value="1"/>
</dbReference>
<dbReference type="PANTHER" id="PTHR43249">
    <property type="entry name" value="UDP-N-ACETYL-2-AMINO-2-DEOXY-D-GLUCURONATE OXIDASE"/>
    <property type="match status" value="1"/>
</dbReference>
<dbReference type="Proteomes" id="UP000256486">
    <property type="component" value="Unassembled WGS sequence"/>
</dbReference>
<dbReference type="EMBL" id="NBWZ01000001">
    <property type="protein sequence ID" value="RFA08134.1"/>
    <property type="molecule type" value="Genomic_DNA"/>
</dbReference>
<keyword evidence="6" id="KW-1185">Reference proteome</keyword>
<evidence type="ECO:0000256" key="1">
    <source>
        <dbReference type="ARBA" id="ARBA00023027"/>
    </source>
</evidence>
<dbReference type="SUPFAM" id="SSF55347">
    <property type="entry name" value="Glyceraldehyde-3-phosphate dehydrogenase-like, C-terminal domain"/>
    <property type="match status" value="1"/>
</dbReference>